<reference evidence="2 3" key="1">
    <citation type="journal article" date="2013" name="Curr. Biol.">
        <title>The Genome of the Foraminiferan Reticulomyxa filosa.</title>
        <authorList>
            <person name="Glockner G."/>
            <person name="Hulsmann N."/>
            <person name="Schleicher M."/>
            <person name="Noegel A.A."/>
            <person name="Eichinger L."/>
            <person name="Gallinger C."/>
            <person name="Pawlowski J."/>
            <person name="Sierra R."/>
            <person name="Euteneuer U."/>
            <person name="Pillet L."/>
            <person name="Moustafa A."/>
            <person name="Platzer M."/>
            <person name="Groth M."/>
            <person name="Szafranski K."/>
            <person name="Schliwa M."/>
        </authorList>
    </citation>
    <scope>NUCLEOTIDE SEQUENCE [LARGE SCALE GENOMIC DNA]</scope>
</reference>
<dbReference type="Proteomes" id="UP000023152">
    <property type="component" value="Unassembled WGS sequence"/>
</dbReference>
<dbReference type="OrthoDB" id="6142015at2759"/>
<feature type="non-terminal residue" evidence="2">
    <location>
        <position position="2211"/>
    </location>
</feature>
<evidence type="ECO:0000313" key="3">
    <source>
        <dbReference type="Proteomes" id="UP000023152"/>
    </source>
</evidence>
<accession>X6MI04</accession>
<feature type="compositionally biased region" description="Polar residues" evidence="1">
    <location>
        <begin position="1561"/>
        <end position="1581"/>
    </location>
</feature>
<organism evidence="2 3">
    <name type="scientific">Reticulomyxa filosa</name>
    <dbReference type="NCBI Taxonomy" id="46433"/>
    <lineage>
        <taxon>Eukaryota</taxon>
        <taxon>Sar</taxon>
        <taxon>Rhizaria</taxon>
        <taxon>Retaria</taxon>
        <taxon>Foraminifera</taxon>
        <taxon>Monothalamids</taxon>
        <taxon>Reticulomyxidae</taxon>
        <taxon>Reticulomyxa</taxon>
    </lineage>
</organism>
<evidence type="ECO:0000256" key="1">
    <source>
        <dbReference type="SAM" id="MobiDB-lite"/>
    </source>
</evidence>
<name>X6MI04_RETFI</name>
<gene>
    <name evidence="2" type="ORF">RFI_23727</name>
</gene>
<sequence>MSLDHRVFFFHKKQTHNIFKKKKNNNGVIFKATNKKWDNLQLKAGDEVKCTYERDNESKIVQITNIAHVFYKHTVHADTNSRKFVEVKTFASISTISKPVLSFFSLAYWIIHNAVKMIKQQRYGISLQNGVKPIFFRWQKKKVKLKIMYVFQLWTNLKKKKKQHTHTYTHNKEYEDWDEWKNEGTLKAMALEWLEFHKSVSNPHSHSHSHSTEKTKETEQILWYRHYIELEILKEIMLDCIKEKCSIPELLTITVAEWQTENKINAANLRGGDIDDKEDEKKDATLSRENNTFESKWPEIDALRGLIEKFHNTPVDSNTRVIEAISDDVRALEMKQKIQFYQSEGVNDIPILGTLSQYKKPKVLRIYVHVPNTGSNNAQPSNKFFCNLIQSPLEFLFLFIRLTYTYTCMVCICAYSNVPYYCCDNHLLFYLILYPLADDSASLYWSDFRVNNDTKLHVRVFGNQPMVLFKGDIPGHTSAWFLKESSFWQGMKDVITSSRNSSPSRLILEHLTNSIDDIESSRLAKERWSDMRSALNFDFEQCQQLYESKIDHFEDNKATKKTVSNKQTNKHTHIYIYSNLCFWGNSWKIKENAWPHGRYLRLLVSDFENHRSKAYVSYWNEKKMDGYQQLILVPCFNYLSWAQSQVSRYNPVHAGELFKNIEFRTQLNHLELEQQCLELLQLDIELQDAKIYRKVFVEGILFELLHVQKESSASLALSQRIVEILLDKLSPESKSQVWTQLLTMRYGKCWRVLLQLWKCDFAKWNAFLENLANSGVLEKQSVKNELLQVFQHKAFWELIVSSADTLKNFIQFVMSQKLIWHAPEDILKTMEHCIDCEQIHKEQVAIQLFDLLWNLPFDSISIRRSVCESTETMLRTLISRTSSHPLCLRLFQRKTEKKVTLDDLLARVLKKWIRGDYFDHQSSFRSYHSRILRFLSLPEFFQTPTCYQESLLEDVMHNANFITFDAKYWTETDVKTIGECLNQEWTDLSLWDQLFEIIMKIPEQLEFSRNIPNPVVEEKREENTQSEQATSSNDPLDMDIDEDVYDDNKDDVKEKETVPQVQEDTNANINSQIMCRRLSYCFKCIMWISLLNKASDKVKACKQLLLFIETTLRTLFQSVADNSITVYVCQFIAEDQSALSNIKILRTILSQLNDMDRNIVKTLEETTKNFKEFAAMIGMFKQMFGKYLSLEDVSVRLKYFNAFCENWTFKSFPKCFTAWEKERDLLSSCIKPMQVLINLRESSAFGKIWNTQKSEFKRSENDPFLDFMTRHFDSVCLKWKSLIQDVDKELLRFEDLKWFEPSGLAVEMKHLFPGITEEKRNAMVQSIGEKTRKATRLKQMKAPWKKLQTVTEKWQAYHTQKEWKKDDKWNEFVETLGKIEQLLQQEQLLTIEDVSKCYDKCISCVSDVALQSDDFFDLCLKNEKTIKIIATDENFSKLEFFENTMQTLDNSRESRFQQLVSYLRVVNVEMQNRIWKAKFENVSEFAKIIQILPRCQPEFVSKFSKCCDEDLVAIIHLVEEDGILQAEQSLNKLKKANECGEWKFATCQKILQMPSEEALEATTTTPSGADTPKETPSSNKMNKISTLAEQKDPLVLRIDGKDLNCDQVEQIIDQVLLRYSKNELQPIQHIIHQFECCKEISAYRVEFWKKGGRVEHDSLTLSVNEQTLAFTKHKKQWQDQLNDWNSTRTKMRQEFPVLNYFCFNEIRLLIQRLNDIILSRKNIWEILGSKYVLPFLQRIDFEFEDILSILNQWKKISVESEESLHRFGQILDGVWQKSNNNRIRVSSTTCILELGKPNLIVEQKEGLFSILELFKTHGMIPRSEHVLICKSTTTDEEIECLLFRAIKAAEYAIQHQSRRVPLYCLVWPEKLSRETMDHTLRLFDSLLLSDEALEKLQMAPYLFAIVSSQLYNELSQKLMPFRIPERVALSNDTAKQILPQMYCDNLTAFAQQNARPLVQLYVSNNVGIGKTYKIRSEIAAIRQLNNNVQNVCVAFNSGTLDMEFIIRRLWKYHPCHNKHDIVQGIESIEAKCKKSKYKKNNLIVYHFDLSSCISNEMNDFLFELLLLQHVDTSLSISDCFHVNKNMAFLIEIPSKLNNSKDFPKDLLHVLFGKIAFPTIQVDGQSNPFQFEFDAGRLQTQDPNPIDIPNLTIAEMEQFMSTKFSHIHSMTPLHRITFFKYLFQQFECLAESPFLRNDILLQENYGIPFKHD</sequence>
<feature type="region of interest" description="Disordered" evidence="1">
    <location>
        <begin position="1558"/>
        <end position="1581"/>
    </location>
</feature>
<dbReference type="EMBL" id="ASPP01020485">
    <property type="protein sequence ID" value="ETO13643.1"/>
    <property type="molecule type" value="Genomic_DNA"/>
</dbReference>
<proteinExistence type="predicted"/>
<feature type="region of interest" description="Disordered" evidence="1">
    <location>
        <begin position="1016"/>
        <end position="1044"/>
    </location>
</feature>
<comment type="caution">
    <text evidence="2">The sequence shown here is derived from an EMBL/GenBank/DDBJ whole genome shotgun (WGS) entry which is preliminary data.</text>
</comment>
<protein>
    <submittedName>
        <fullName evidence="2">Uncharacterized protein</fullName>
    </submittedName>
</protein>
<keyword evidence="3" id="KW-1185">Reference proteome</keyword>
<evidence type="ECO:0000313" key="2">
    <source>
        <dbReference type="EMBL" id="ETO13643.1"/>
    </source>
</evidence>
<feature type="compositionally biased region" description="Polar residues" evidence="1">
    <location>
        <begin position="1025"/>
        <end position="1034"/>
    </location>
</feature>